<evidence type="ECO:0000313" key="13">
    <source>
        <dbReference type="Proteomes" id="UP000502823"/>
    </source>
</evidence>
<name>A0A6L2PK75_COPFO</name>
<evidence type="ECO:0000256" key="11">
    <source>
        <dbReference type="SAM" id="SignalP"/>
    </source>
</evidence>
<keyword evidence="3" id="KW-0716">Sensory transduction</keyword>
<evidence type="ECO:0000256" key="5">
    <source>
        <dbReference type="ARBA" id="ARBA00022725"/>
    </source>
</evidence>
<feature type="transmembrane region" description="Helical" evidence="10">
    <location>
        <begin position="269"/>
        <end position="291"/>
    </location>
</feature>
<evidence type="ECO:0000256" key="3">
    <source>
        <dbReference type="ARBA" id="ARBA00022606"/>
    </source>
</evidence>
<dbReference type="PANTHER" id="PTHR21137">
    <property type="entry name" value="ODORANT RECEPTOR"/>
    <property type="match status" value="1"/>
</dbReference>
<feature type="chain" id="PRO_5026766006" description="Odorant receptor" evidence="11">
    <location>
        <begin position="17"/>
        <end position="672"/>
    </location>
</feature>
<sequence>AFFASCSFIGFPSLYATLVCVACSQLEKLRLALLDIRQKHVMSEQNCNDQAQQSDVHGPAHPSDEQLRHMQEQLNNCIRHHQQIKRYMEALEDTMNLPLCGILFMFLSIMCFDALSAITVIWGDHADITQAAVVYIFATGSVCLYCWLGNELSEQAECLRDAAWGCDWVGTPVLFQRCLVFTIAAANKGFTLTAGKFVPVSNSTMMNVGIPFVLIHSLISVRSPYSYHKSDIEHLLRLTDAFTWEELPTRHPDTGYLTKAGYIPIIQTVAAYVIVLAIVYHTVQCTVRIVLNHDMIMANWYPFDASVSPMYEIANLTQALISIIILCLYFGFPSLYATLVCVACSQLEKLRAELLDIGQTHLMSEQDCGDWARQTDGPGRAHTSDEVFRHMQQKLKDCIRHHQQIKRFMEALEDTMNLPLCGILFLLLIMLCFDAFSAVTSWGDYNDISQAAVVYIFATGSVCAYCWLGNELSEQAEMIRDAAWGCDWVGTPVPFQRCLVFIIAAVNKEFTLTAGKFVPVCNKTMMNTQKLGHLQLAYTRYVEARLPAVYAWRLGIRRQEMWGLIEAQPLKYGSYKKCHVKFRINFPDAPVSFSRTCYKYVKLFRPKGFIVVSNRTCTRHAINEEGSVDISDRLACCFELRFKRECLHHKYEMIQNRNVCIRRTQRWFTNRS</sequence>
<protein>
    <recommendedName>
        <fullName evidence="14">Odorant receptor</fullName>
    </recommendedName>
</protein>
<dbReference type="GO" id="GO:0005886">
    <property type="term" value="C:plasma membrane"/>
    <property type="evidence" value="ECO:0007669"/>
    <property type="project" value="UniProtKB-SubCell"/>
</dbReference>
<keyword evidence="4 10" id="KW-0812">Transmembrane</keyword>
<reference evidence="13" key="1">
    <citation type="submission" date="2020-01" db="EMBL/GenBank/DDBJ databases">
        <title>Draft genome sequence of the Termite Coptotermes fromosanus.</title>
        <authorList>
            <person name="Itakura S."/>
            <person name="Yosikawa Y."/>
            <person name="Umezawa K."/>
        </authorList>
    </citation>
    <scope>NUCLEOTIDE SEQUENCE [LARGE SCALE GENOMIC DNA]</scope>
</reference>
<accession>A0A6L2PK75</accession>
<feature type="transmembrane region" description="Helical" evidence="10">
    <location>
        <begin position="416"/>
        <end position="436"/>
    </location>
</feature>
<gene>
    <name evidence="12" type="ORF">Cfor_03708</name>
</gene>
<keyword evidence="11" id="KW-0732">Signal</keyword>
<dbReference type="InterPro" id="IPR004117">
    <property type="entry name" value="7tm6_olfct_rcpt"/>
</dbReference>
<evidence type="ECO:0000256" key="8">
    <source>
        <dbReference type="ARBA" id="ARBA00023170"/>
    </source>
</evidence>
<proteinExistence type="predicted"/>
<comment type="caution">
    <text evidence="12">The sequence shown here is derived from an EMBL/GenBank/DDBJ whole genome shotgun (WGS) entry which is preliminary data.</text>
</comment>
<dbReference type="AlphaFoldDB" id="A0A6L2PK75"/>
<feature type="transmembrane region" description="Helical" evidence="10">
    <location>
        <begin position="448"/>
        <end position="468"/>
    </location>
</feature>
<feature type="transmembrane region" description="Helical" evidence="10">
    <location>
        <begin position="319"/>
        <end position="344"/>
    </location>
</feature>
<dbReference type="PANTHER" id="PTHR21137:SF35">
    <property type="entry name" value="ODORANT RECEPTOR 19A-RELATED"/>
    <property type="match status" value="1"/>
</dbReference>
<keyword evidence="6 10" id="KW-1133">Transmembrane helix</keyword>
<evidence type="ECO:0000256" key="7">
    <source>
        <dbReference type="ARBA" id="ARBA00023136"/>
    </source>
</evidence>
<keyword evidence="8" id="KW-0675">Receptor</keyword>
<keyword evidence="9" id="KW-0807">Transducer</keyword>
<dbReference type="GO" id="GO:0007165">
    <property type="term" value="P:signal transduction"/>
    <property type="evidence" value="ECO:0007669"/>
    <property type="project" value="UniProtKB-KW"/>
</dbReference>
<comment type="subcellular location">
    <subcellularLocation>
        <location evidence="1">Cell membrane</location>
        <topology evidence="1">Multi-pass membrane protein</topology>
    </subcellularLocation>
</comment>
<keyword evidence="5" id="KW-0552">Olfaction</keyword>
<feature type="transmembrane region" description="Helical" evidence="10">
    <location>
        <begin position="95"/>
        <end position="122"/>
    </location>
</feature>
<feature type="signal peptide" evidence="11">
    <location>
        <begin position="1"/>
        <end position="16"/>
    </location>
</feature>
<dbReference type="GO" id="GO:0005549">
    <property type="term" value="F:odorant binding"/>
    <property type="evidence" value="ECO:0007669"/>
    <property type="project" value="InterPro"/>
</dbReference>
<evidence type="ECO:0000313" key="12">
    <source>
        <dbReference type="EMBL" id="GFG30955.1"/>
    </source>
</evidence>
<keyword evidence="7 10" id="KW-0472">Membrane</keyword>
<dbReference type="OrthoDB" id="7634903at2759"/>
<feature type="transmembrane region" description="Helical" evidence="10">
    <location>
        <begin position="128"/>
        <end position="148"/>
    </location>
</feature>
<keyword evidence="13" id="KW-1185">Reference proteome</keyword>
<dbReference type="Pfam" id="PF02949">
    <property type="entry name" value="7tm_6"/>
    <property type="match status" value="2"/>
</dbReference>
<evidence type="ECO:0000256" key="4">
    <source>
        <dbReference type="ARBA" id="ARBA00022692"/>
    </source>
</evidence>
<evidence type="ECO:0000256" key="6">
    <source>
        <dbReference type="ARBA" id="ARBA00022989"/>
    </source>
</evidence>
<organism evidence="12 13">
    <name type="scientific">Coptotermes formosanus</name>
    <name type="common">Formosan subterranean termite</name>
    <dbReference type="NCBI Taxonomy" id="36987"/>
    <lineage>
        <taxon>Eukaryota</taxon>
        <taxon>Metazoa</taxon>
        <taxon>Ecdysozoa</taxon>
        <taxon>Arthropoda</taxon>
        <taxon>Hexapoda</taxon>
        <taxon>Insecta</taxon>
        <taxon>Pterygota</taxon>
        <taxon>Neoptera</taxon>
        <taxon>Polyneoptera</taxon>
        <taxon>Dictyoptera</taxon>
        <taxon>Blattodea</taxon>
        <taxon>Blattoidea</taxon>
        <taxon>Termitoidae</taxon>
        <taxon>Rhinotermitidae</taxon>
        <taxon>Coptotermes</taxon>
    </lineage>
</organism>
<dbReference type="InParanoid" id="A0A6L2PK75"/>
<evidence type="ECO:0000256" key="10">
    <source>
        <dbReference type="SAM" id="Phobius"/>
    </source>
</evidence>
<dbReference type="Proteomes" id="UP000502823">
    <property type="component" value="Unassembled WGS sequence"/>
</dbReference>
<evidence type="ECO:0000256" key="1">
    <source>
        <dbReference type="ARBA" id="ARBA00004651"/>
    </source>
</evidence>
<keyword evidence="2" id="KW-1003">Cell membrane</keyword>
<evidence type="ECO:0000256" key="2">
    <source>
        <dbReference type="ARBA" id="ARBA00022475"/>
    </source>
</evidence>
<dbReference type="EMBL" id="BLKM01007548">
    <property type="protein sequence ID" value="GFG30955.1"/>
    <property type="molecule type" value="Genomic_DNA"/>
</dbReference>
<dbReference type="GO" id="GO:0004984">
    <property type="term" value="F:olfactory receptor activity"/>
    <property type="evidence" value="ECO:0007669"/>
    <property type="project" value="InterPro"/>
</dbReference>
<feature type="non-terminal residue" evidence="12">
    <location>
        <position position="1"/>
    </location>
</feature>
<evidence type="ECO:0008006" key="14">
    <source>
        <dbReference type="Google" id="ProtNLM"/>
    </source>
</evidence>
<evidence type="ECO:0000256" key="9">
    <source>
        <dbReference type="ARBA" id="ARBA00023224"/>
    </source>
</evidence>